<gene>
    <name evidence="2" type="ORF">DKG74_15325</name>
</gene>
<feature type="signal peptide" evidence="1">
    <location>
        <begin position="1"/>
        <end position="19"/>
    </location>
</feature>
<dbReference type="InterPro" id="IPR010642">
    <property type="entry name" value="Invasion_prot_B"/>
</dbReference>
<dbReference type="AlphaFoldDB" id="A0A317E5T2"/>
<dbReference type="Pfam" id="PF06776">
    <property type="entry name" value="IalB"/>
    <property type="match status" value="1"/>
</dbReference>
<evidence type="ECO:0000313" key="3">
    <source>
        <dbReference type="Proteomes" id="UP000245461"/>
    </source>
</evidence>
<keyword evidence="3" id="KW-1185">Reference proteome</keyword>
<evidence type="ECO:0000313" key="2">
    <source>
        <dbReference type="EMBL" id="PWR20375.1"/>
    </source>
</evidence>
<dbReference type="OrthoDB" id="1522627at2"/>
<feature type="chain" id="PRO_5016423790" description="DUF1579 domain-containing protein" evidence="1">
    <location>
        <begin position="20"/>
        <end position="169"/>
    </location>
</feature>
<keyword evidence="1" id="KW-0732">Signal</keyword>
<reference evidence="2 3" key="1">
    <citation type="submission" date="2018-05" db="EMBL/GenBank/DDBJ databases">
        <title>Zavarzinia sp. HR-AS.</title>
        <authorList>
            <person name="Lee Y."/>
            <person name="Jeon C.O."/>
        </authorList>
    </citation>
    <scope>NUCLEOTIDE SEQUENCE [LARGE SCALE GENOMIC DNA]</scope>
    <source>
        <strain evidence="2 3">HR-AS</strain>
    </source>
</reference>
<accession>A0A317E5T2</accession>
<organism evidence="2 3">
    <name type="scientific">Zavarzinia aquatilis</name>
    <dbReference type="NCBI Taxonomy" id="2211142"/>
    <lineage>
        <taxon>Bacteria</taxon>
        <taxon>Pseudomonadati</taxon>
        <taxon>Pseudomonadota</taxon>
        <taxon>Alphaproteobacteria</taxon>
        <taxon>Rhodospirillales</taxon>
        <taxon>Zavarziniaceae</taxon>
        <taxon>Zavarzinia</taxon>
    </lineage>
</organism>
<evidence type="ECO:0008006" key="4">
    <source>
        <dbReference type="Google" id="ProtNLM"/>
    </source>
</evidence>
<evidence type="ECO:0000256" key="1">
    <source>
        <dbReference type="SAM" id="SignalP"/>
    </source>
</evidence>
<sequence>MRFISIIAALVLAASPAFAGKRIDEYVSGYWTTYAYQNDNGSFGHCGMETSFDDGMVLSILLADQGVIVAFWHPKWQLKVGTTTAMQMQIDRRYDNFAGVTMDDPQGMVSALGYDAQFWTAFKAGSTMYLSMADGRSWTVNLKGSSKATKALTVCFDLYAPNGRKGMFK</sequence>
<dbReference type="Proteomes" id="UP000245461">
    <property type="component" value="Unassembled WGS sequence"/>
</dbReference>
<proteinExistence type="predicted"/>
<dbReference type="EMBL" id="QGLE01000009">
    <property type="protein sequence ID" value="PWR20375.1"/>
    <property type="molecule type" value="Genomic_DNA"/>
</dbReference>
<protein>
    <recommendedName>
        <fullName evidence="4">DUF1579 domain-containing protein</fullName>
    </recommendedName>
</protein>
<name>A0A317E5T2_9PROT</name>
<dbReference type="RefSeq" id="WP_109907049.1">
    <property type="nucleotide sequence ID" value="NZ_QGLE01000009.1"/>
</dbReference>
<comment type="caution">
    <text evidence="2">The sequence shown here is derived from an EMBL/GenBank/DDBJ whole genome shotgun (WGS) entry which is preliminary data.</text>
</comment>